<dbReference type="Proteomes" id="UP000515317">
    <property type="component" value="Chromosome"/>
</dbReference>
<evidence type="ECO:0000256" key="1">
    <source>
        <dbReference type="SAM" id="SignalP"/>
    </source>
</evidence>
<keyword evidence="3" id="KW-1185">Reference proteome</keyword>
<dbReference type="Pfam" id="PF06059">
    <property type="entry name" value="DUF930"/>
    <property type="match status" value="1"/>
</dbReference>
<dbReference type="EMBL" id="AP023361">
    <property type="protein sequence ID" value="BCJ90868.1"/>
    <property type="molecule type" value="Genomic_DNA"/>
</dbReference>
<evidence type="ECO:0008006" key="4">
    <source>
        <dbReference type="Google" id="ProtNLM"/>
    </source>
</evidence>
<feature type="chain" id="PRO_5027565586" description="DUF930 domain-containing protein" evidence="1">
    <location>
        <begin position="36"/>
        <end position="144"/>
    </location>
</feature>
<reference evidence="2 3" key="1">
    <citation type="submission" date="2020-08" db="EMBL/GenBank/DDBJ databases">
        <title>Genome sequence of Rhizobiales bacterium strain IZ6.</title>
        <authorList>
            <person name="Nakai R."/>
            <person name="Naganuma T."/>
        </authorList>
    </citation>
    <scope>NUCLEOTIDE SEQUENCE [LARGE SCALE GENOMIC DNA]</scope>
    <source>
        <strain evidence="2 3">IZ6</strain>
    </source>
</reference>
<sequence>MRQGLPLAPGWGLKLGMRHAALCLALILIAGPALAAADKMQRSLEALEPATEMMEVCDIAVSAKISAETSYSQVDRVVADALKEPVADGDIFTATGGAFRDHGHWYGLRFICTLAPDHLSTQSLRYAVGNEIPESRWEEFGLWR</sequence>
<evidence type="ECO:0000313" key="2">
    <source>
        <dbReference type="EMBL" id="BCJ90868.1"/>
    </source>
</evidence>
<name>A0A6S6QWG8_9HYPH</name>
<protein>
    <recommendedName>
        <fullName evidence="4">DUF930 domain-containing protein</fullName>
    </recommendedName>
</protein>
<keyword evidence="1" id="KW-0732">Signal</keyword>
<feature type="signal peptide" evidence="1">
    <location>
        <begin position="1"/>
        <end position="35"/>
    </location>
</feature>
<organism evidence="2 3">
    <name type="scientific">Terrihabitans soli</name>
    <dbReference type="NCBI Taxonomy" id="708113"/>
    <lineage>
        <taxon>Bacteria</taxon>
        <taxon>Pseudomonadati</taxon>
        <taxon>Pseudomonadota</taxon>
        <taxon>Alphaproteobacteria</taxon>
        <taxon>Hyphomicrobiales</taxon>
        <taxon>Terrihabitans</taxon>
    </lineage>
</organism>
<proteinExistence type="predicted"/>
<accession>A0A6S6QWG8</accession>
<dbReference type="KEGG" id="tso:IZ6_16030"/>
<dbReference type="AlphaFoldDB" id="A0A6S6QWG8"/>
<evidence type="ECO:0000313" key="3">
    <source>
        <dbReference type="Proteomes" id="UP000515317"/>
    </source>
</evidence>
<gene>
    <name evidence="2" type="ORF">IZ6_16030</name>
</gene>
<dbReference type="InterPro" id="IPR009273">
    <property type="entry name" value="DUF930"/>
</dbReference>